<dbReference type="InParanoid" id="A0A194XD25"/>
<dbReference type="EMBL" id="KQ947413">
    <property type="protein sequence ID" value="KUJ18059.1"/>
    <property type="molecule type" value="Genomic_DNA"/>
</dbReference>
<evidence type="ECO:0000313" key="3">
    <source>
        <dbReference type="Proteomes" id="UP000070700"/>
    </source>
</evidence>
<evidence type="ECO:0000256" key="1">
    <source>
        <dbReference type="SAM" id="SignalP"/>
    </source>
</evidence>
<dbReference type="KEGG" id="psco:LY89DRAFT_781157"/>
<feature type="signal peptide" evidence="1">
    <location>
        <begin position="1"/>
        <end position="19"/>
    </location>
</feature>
<feature type="chain" id="PRO_5008268111" evidence="1">
    <location>
        <begin position="20"/>
        <end position="149"/>
    </location>
</feature>
<keyword evidence="3" id="KW-1185">Reference proteome</keyword>
<reference evidence="2 3" key="1">
    <citation type="submission" date="2015-10" db="EMBL/GenBank/DDBJ databases">
        <title>Full genome of DAOMC 229536 Phialocephala scopiformis, a fungal endophyte of spruce producing the potent anti-insectan compound rugulosin.</title>
        <authorList>
            <consortium name="DOE Joint Genome Institute"/>
            <person name="Walker A.K."/>
            <person name="Frasz S.L."/>
            <person name="Seifert K.A."/>
            <person name="Miller J.D."/>
            <person name="Mondo S.J."/>
            <person name="Labutti K."/>
            <person name="Lipzen A."/>
            <person name="Dockter R."/>
            <person name="Kennedy M."/>
            <person name="Grigoriev I.V."/>
            <person name="Spatafora J.W."/>
        </authorList>
    </citation>
    <scope>NUCLEOTIDE SEQUENCE [LARGE SCALE GENOMIC DNA]</scope>
    <source>
        <strain evidence="2 3">CBS 120377</strain>
    </source>
</reference>
<accession>A0A194XD25</accession>
<sequence length="149" mass="15608">MRSLLLTIIILSLSNLTFASRRVSPRTALLVSPSPSSKSTSISTATIPTKVPADADEAFLTAAKSTVTPAPAVIIDADGKVQGVEEKWHLTTFTSCHTFDATFTYCGLHEPVLPGGDEIAGAVRPLDARGGVLRAVVVLLGTLVGLMCF</sequence>
<evidence type="ECO:0000313" key="2">
    <source>
        <dbReference type="EMBL" id="KUJ18059.1"/>
    </source>
</evidence>
<proteinExistence type="predicted"/>
<name>A0A194XD25_MOLSC</name>
<dbReference type="GeneID" id="28832180"/>
<dbReference type="RefSeq" id="XP_018072414.1">
    <property type="nucleotide sequence ID" value="XM_018222454.1"/>
</dbReference>
<dbReference type="AlphaFoldDB" id="A0A194XD25"/>
<protein>
    <submittedName>
        <fullName evidence="2">Uncharacterized protein</fullName>
    </submittedName>
</protein>
<keyword evidence="1" id="KW-0732">Signal</keyword>
<organism evidence="2 3">
    <name type="scientific">Mollisia scopiformis</name>
    <name type="common">Conifer needle endophyte fungus</name>
    <name type="synonym">Phialocephala scopiformis</name>
    <dbReference type="NCBI Taxonomy" id="149040"/>
    <lineage>
        <taxon>Eukaryota</taxon>
        <taxon>Fungi</taxon>
        <taxon>Dikarya</taxon>
        <taxon>Ascomycota</taxon>
        <taxon>Pezizomycotina</taxon>
        <taxon>Leotiomycetes</taxon>
        <taxon>Helotiales</taxon>
        <taxon>Mollisiaceae</taxon>
        <taxon>Mollisia</taxon>
    </lineage>
</organism>
<gene>
    <name evidence="2" type="ORF">LY89DRAFT_781157</name>
</gene>
<dbReference type="Proteomes" id="UP000070700">
    <property type="component" value="Unassembled WGS sequence"/>
</dbReference>
<dbReference type="OrthoDB" id="3542181at2759"/>